<organism evidence="13 14">
    <name type="scientific">candidate division WOR-1 bacterium RIFCSPLOWO2_12_FULL_45_9</name>
    <dbReference type="NCBI Taxonomy" id="1802568"/>
    <lineage>
        <taxon>Bacteria</taxon>
        <taxon>Bacillati</taxon>
        <taxon>Saganbacteria</taxon>
    </lineage>
</organism>
<evidence type="ECO:0000256" key="4">
    <source>
        <dbReference type="ARBA" id="ARBA00022605"/>
    </source>
</evidence>
<comment type="similarity">
    <text evidence="3 12">Belongs to the methylenetetrahydrofolate reductase family.</text>
</comment>
<sequence length="293" mass="32515">MKVSEALDKGTPTLSFEFFPPKTEEQEAKLFKVIATLKTLKPDYVSVTYGALGNTREKTFYWVKKIKEDFGLEPVVHLTCVAAGRDEILAQIRQLQEIKIDNVLALRGDPPQGDDEFVAPAGGLAHASDLVAFIRRQVPEICLGVAGCPEKHPEATSFYSDILHLKAKVAAGADYICTQLFFDNKAFFNFREKCQKAGIKVPIIPGLMPITSFKLLTKMTEMCGATIPDDLSAKLEKNADDHEAVLKIGVEQTVRQCQELLDKGAPGLHFFVMNQSSPISEILKEVPTFSRRR</sequence>
<gene>
    <name evidence="13" type="ORF">A3F86_01210</name>
</gene>
<evidence type="ECO:0000256" key="1">
    <source>
        <dbReference type="ARBA" id="ARBA00001974"/>
    </source>
</evidence>
<keyword evidence="8" id="KW-0520">NAD</keyword>
<evidence type="ECO:0000313" key="13">
    <source>
        <dbReference type="EMBL" id="OGC09057.1"/>
    </source>
</evidence>
<keyword evidence="7 12" id="KW-0560">Oxidoreductase</keyword>
<name>A0A1F4RLL2_UNCSA</name>
<evidence type="ECO:0000256" key="11">
    <source>
        <dbReference type="ARBA" id="ARBA00048628"/>
    </source>
</evidence>
<dbReference type="Pfam" id="PF02219">
    <property type="entry name" value="MTHFR"/>
    <property type="match status" value="1"/>
</dbReference>
<protein>
    <recommendedName>
        <fullName evidence="12">Methylenetetrahydrofolate reductase</fullName>
        <ecNumber evidence="12">1.5.1.54</ecNumber>
    </recommendedName>
</protein>
<comment type="cofactor">
    <cofactor evidence="1 12">
        <name>FAD</name>
        <dbReference type="ChEBI" id="CHEBI:57692"/>
    </cofactor>
</comment>
<dbReference type="NCBIfam" id="TIGR00676">
    <property type="entry name" value="fadh2"/>
    <property type="match status" value="1"/>
</dbReference>
<evidence type="ECO:0000256" key="7">
    <source>
        <dbReference type="ARBA" id="ARBA00023002"/>
    </source>
</evidence>
<accession>A0A1F4RLL2</accession>
<dbReference type="AlphaFoldDB" id="A0A1F4RLL2"/>
<dbReference type="GO" id="GO:0071949">
    <property type="term" value="F:FAD binding"/>
    <property type="evidence" value="ECO:0007669"/>
    <property type="project" value="TreeGrafter"/>
</dbReference>
<dbReference type="GO" id="GO:0005829">
    <property type="term" value="C:cytosol"/>
    <property type="evidence" value="ECO:0007669"/>
    <property type="project" value="InterPro"/>
</dbReference>
<dbReference type="Proteomes" id="UP000179095">
    <property type="component" value="Unassembled WGS sequence"/>
</dbReference>
<dbReference type="PANTHER" id="PTHR45754">
    <property type="entry name" value="METHYLENETETRAHYDROFOLATE REDUCTASE"/>
    <property type="match status" value="1"/>
</dbReference>
<dbReference type="InterPro" id="IPR029041">
    <property type="entry name" value="FAD-linked_oxidoreductase-like"/>
</dbReference>
<dbReference type="STRING" id="1802568.A3F86_01210"/>
<evidence type="ECO:0000256" key="12">
    <source>
        <dbReference type="RuleBase" id="RU003862"/>
    </source>
</evidence>
<evidence type="ECO:0000256" key="3">
    <source>
        <dbReference type="ARBA" id="ARBA00006743"/>
    </source>
</evidence>
<comment type="pathway">
    <text evidence="2 12">One-carbon metabolism; tetrahydrofolate interconversion.</text>
</comment>
<evidence type="ECO:0000256" key="5">
    <source>
        <dbReference type="ARBA" id="ARBA00022630"/>
    </source>
</evidence>
<keyword evidence="5 12" id="KW-0285">Flavoprotein</keyword>
<proteinExistence type="inferred from homology"/>
<dbReference type="CDD" id="cd00537">
    <property type="entry name" value="MTHFR"/>
    <property type="match status" value="1"/>
</dbReference>
<evidence type="ECO:0000256" key="10">
    <source>
        <dbReference type="ARBA" id="ARBA00034478"/>
    </source>
</evidence>
<reference evidence="13 14" key="1">
    <citation type="journal article" date="2016" name="Nat. Commun.">
        <title>Thousands of microbial genomes shed light on interconnected biogeochemical processes in an aquifer system.</title>
        <authorList>
            <person name="Anantharaman K."/>
            <person name="Brown C.T."/>
            <person name="Hug L.A."/>
            <person name="Sharon I."/>
            <person name="Castelle C.J."/>
            <person name="Probst A.J."/>
            <person name="Thomas B.C."/>
            <person name="Singh A."/>
            <person name="Wilkins M.J."/>
            <person name="Karaoz U."/>
            <person name="Brodie E.L."/>
            <person name="Williams K.H."/>
            <person name="Hubbard S.S."/>
            <person name="Banfield J.F."/>
        </authorList>
    </citation>
    <scope>NUCLEOTIDE SEQUENCE [LARGE SCALE GENOMIC DNA]</scope>
</reference>
<evidence type="ECO:0000256" key="6">
    <source>
        <dbReference type="ARBA" id="ARBA00022827"/>
    </source>
</evidence>
<keyword evidence="4" id="KW-0028">Amino-acid biosynthesis</keyword>
<dbReference type="SUPFAM" id="SSF51730">
    <property type="entry name" value="FAD-linked oxidoreductase"/>
    <property type="match status" value="1"/>
</dbReference>
<keyword evidence="6 12" id="KW-0274">FAD</keyword>
<dbReference type="EC" id="1.5.1.54" evidence="12"/>
<dbReference type="InterPro" id="IPR003171">
    <property type="entry name" value="Mehydrof_redctse-like"/>
</dbReference>
<dbReference type="InterPro" id="IPR004620">
    <property type="entry name" value="MTHF_reductase_bac"/>
</dbReference>
<evidence type="ECO:0000313" key="14">
    <source>
        <dbReference type="Proteomes" id="UP000179095"/>
    </source>
</evidence>
<dbReference type="GO" id="GO:0009086">
    <property type="term" value="P:methionine biosynthetic process"/>
    <property type="evidence" value="ECO:0007669"/>
    <property type="project" value="UniProtKB-KW"/>
</dbReference>
<keyword evidence="9" id="KW-0486">Methionine biosynthesis</keyword>
<dbReference type="GO" id="GO:0035999">
    <property type="term" value="P:tetrahydrofolate interconversion"/>
    <property type="evidence" value="ECO:0007669"/>
    <property type="project" value="UniProtKB-UniPathway"/>
</dbReference>
<comment type="caution">
    <text evidence="13">The sequence shown here is derived from an EMBL/GenBank/DDBJ whole genome shotgun (WGS) entry which is preliminary data.</text>
</comment>
<evidence type="ECO:0000256" key="2">
    <source>
        <dbReference type="ARBA" id="ARBA00004777"/>
    </source>
</evidence>
<dbReference type="UniPathway" id="UPA00193"/>
<dbReference type="Gene3D" id="3.20.20.220">
    <property type="match status" value="1"/>
</dbReference>
<dbReference type="EMBL" id="METQ01000039">
    <property type="protein sequence ID" value="OGC09057.1"/>
    <property type="molecule type" value="Genomic_DNA"/>
</dbReference>
<comment type="pathway">
    <text evidence="10">Amino-acid biosynthesis; L-methionine biosynthesis via de novo pathway.</text>
</comment>
<dbReference type="PANTHER" id="PTHR45754:SF3">
    <property type="entry name" value="METHYLENETETRAHYDROFOLATE REDUCTASE (NADPH)"/>
    <property type="match status" value="1"/>
</dbReference>
<comment type="catalytic activity">
    <reaction evidence="11">
        <text>(6S)-5-methyl-5,6,7,8-tetrahydrofolate + NAD(+) = (6R)-5,10-methylene-5,6,7,8-tetrahydrofolate + NADH + H(+)</text>
        <dbReference type="Rhea" id="RHEA:19821"/>
        <dbReference type="ChEBI" id="CHEBI:15378"/>
        <dbReference type="ChEBI" id="CHEBI:15636"/>
        <dbReference type="ChEBI" id="CHEBI:18608"/>
        <dbReference type="ChEBI" id="CHEBI:57540"/>
        <dbReference type="ChEBI" id="CHEBI:57945"/>
        <dbReference type="EC" id="1.5.1.54"/>
    </reaction>
    <physiologicalReaction direction="right-to-left" evidence="11">
        <dbReference type="Rhea" id="RHEA:19823"/>
    </physiologicalReaction>
</comment>
<evidence type="ECO:0000256" key="8">
    <source>
        <dbReference type="ARBA" id="ARBA00023027"/>
    </source>
</evidence>
<evidence type="ECO:0000256" key="9">
    <source>
        <dbReference type="ARBA" id="ARBA00023167"/>
    </source>
</evidence>
<dbReference type="GO" id="GO:0106312">
    <property type="term" value="F:methylenetetrahydrofolate reductase (NADH) activity"/>
    <property type="evidence" value="ECO:0007669"/>
    <property type="project" value="UniProtKB-EC"/>
</dbReference>